<evidence type="ECO:0000256" key="5">
    <source>
        <dbReference type="ARBA" id="ARBA00023295"/>
    </source>
</evidence>
<organism evidence="12 13">
    <name type="scientific">Trichinella zimbabwensis</name>
    <dbReference type="NCBI Taxonomy" id="268475"/>
    <lineage>
        <taxon>Eukaryota</taxon>
        <taxon>Metazoa</taxon>
        <taxon>Ecdysozoa</taxon>
        <taxon>Nematoda</taxon>
        <taxon>Enoplea</taxon>
        <taxon>Dorylaimia</taxon>
        <taxon>Trichinellida</taxon>
        <taxon>Trichinellidae</taxon>
        <taxon>Trichinella</taxon>
    </lineage>
</organism>
<evidence type="ECO:0000256" key="1">
    <source>
        <dbReference type="ARBA" id="ARBA00009809"/>
    </source>
</evidence>
<evidence type="ECO:0000313" key="12">
    <source>
        <dbReference type="EMBL" id="KRZ10955.1"/>
    </source>
</evidence>
<dbReference type="EC" id="3.2.1.23" evidence="7"/>
<dbReference type="InterPro" id="IPR048913">
    <property type="entry name" value="BetaGal_gal-bd"/>
</dbReference>
<evidence type="ECO:0000313" key="13">
    <source>
        <dbReference type="Proteomes" id="UP000055024"/>
    </source>
</evidence>
<dbReference type="SUPFAM" id="SSF49785">
    <property type="entry name" value="Galactose-binding domain-like"/>
    <property type="match status" value="1"/>
</dbReference>
<feature type="active site" description="Proton donor" evidence="6">
    <location>
        <position position="257"/>
    </location>
</feature>
<keyword evidence="3 7" id="KW-0378">Hydrolase</keyword>
<evidence type="ECO:0000256" key="2">
    <source>
        <dbReference type="ARBA" id="ARBA00022729"/>
    </source>
</evidence>
<dbReference type="AlphaFoldDB" id="A0A0V1HJP1"/>
<evidence type="ECO:0000256" key="8">
    <source>
        <dbReference type="RuleBase" id="RU003679"/>
    </source>
</evidence>
<dbReference type="SUPFAM" id="SSF51445">
    <property type="entry name" value="(Trans)glycosidases"/>
    <property type="match status" value="1"/>
</dbReference>
<evidence type="ECO:0000256" key="4">
    <source>
        <dbReference type="ARBA" id="ARBA00023180"/>
    </source>
</evidence>
<dbReference type="InterPro" id="IPR017853">
    <property type="entry name" value="GH"/>
</dbReference>
<dbReference type="PANTHER" id="PTHR23421">
    <property type="entry name" value="BETA-GALACTOSIDASE RELATED"/>
    <property type="match status" value="1"/>
</dbReference>
<dbReference type="InterPro" id="IPR031330">
    <property type="entry name" value="Gly_Hdrlase_35_cat"/>
</dbReference>
<reference evidence="12 13" key="1">
    <citation type="submission" date="2015-01" db="EMBL/GenBank/DDBJ databases">
        <title>Evolution of Trichinella species and genotypes.</title>
        <authorList>
            <person name="Korhonen P.K."/>
            <person name="Edoardo P."/>
            <person name="Giuseppe L.R."/>
            <person name="Gasser R.B."/>
        </authorList>
    </citation>
    <scope>NUCLEOTIDE SEQUENCE [LARGE SCALE GENOMIC DNA]</scope>
    <source>
        <strain evidence="12">ISS1029</strain>
    </source>
</reference>
<dbReference type="OrthoDB" id="1657402at2759"/>
<proteinExistence type="inferred from homology"/>
<evidence type="ECO:0000256" key="3">
    <source>
        <dbReference type="ARBA" id="ARBA00022801"/>
    </source>
</evidence>
<dbReference type="PRINTS" id="PR00742">
    <property type="entry name" value="GLHYDRLASE35"/>
</dbReference>
<dbReference type="Pfam" id="PF21467">
    <property type="entry name" value="BetaGal_gal-bd"/>
    <property type="match status" value="1"/>
</dbReference>
<evidence type="ECO:0000259" key="11">
    <source>
        <dbReference type="Pfam" id="PF21467"/>
    </source>
</evidence>
<dbReference type="InterPro" id="IPR001944">
    <property type="entry name" value="Glycoside_Hdrlase_35"/>
</dbReference>
<dbReference type="InterPro" id="IPR048912">
    <property type="entry name" value="BetaGal1-like_ABD1"/>
</dbReference>
<protein>
    <recommendedName>
        <fullName evidence="7">Beta-galactosidase</fullName>
        <ecNumber evidence="7">3.2.1.23</ecNumber>
    </recommendedName>
</protein>
<keyword evidence="2" id="KW-0732">Signal</keyword>
<sequence>LDEISHFQSFCFVNNCTKLNWFTSAQGLFTILFITFHKCICIKFAQSFVKNNEKSYLHLMESSSLFTKGTFVCCIIIFLSNRDVLRAVAHQWQDIFQQRKFEIDFENDRFLKDGKPYRYIAGEIHYFRIPEIYWSDRLIKVRAAGLNAIQTYVPWNLHEPLPGEYNFDGMANLPVFLQTAQQLGLDVILRPGPYICAEWENGGLPWWLLNIPNLKPRTSDDRFMNFVQRWFDELFSVVVPFLYKNGGPIISIQVENEYGSFPACDRNYMSELYHIIRAYVGEDTVLFTVDGNAVGLLRCGHVPGAHATVDFGPSTFKDVEQAFAVQRFYAPRGPLVNSEFYPGWFDVWGKNHSRTKISPIVDSMAYMWYMNASFSMYVFHGGTNFGFMNCANGAGPLPVTTGYDYDAPLTEAGDLTPKYLAIREQIQQLTGYAIPYPLPASTDKAAYGSLKVHALGKVTELLDLISPVHRRRISNQPLPFETIGLGYGYVLYETKVPFHSTDGQYILRAHGVRDRAYVMIDGHMQAILNSLSQHFRAKLRANVGQHLQILVENLGRQCSGHPDPKGILGSVTLDGQTLFNWTNYPIEPQLLFQFNMPVSTFSKSFSKSNPRKPRHNTYYYYTPTIYASEFLLENPTADTFFHPKDWTKGQMYLNENNVGRYWPAAGPQMTLYVPKNFLKPGANRMVIFEFESAGYCSQNNSETCTVEFIDFPLYKAAKNI</sequence>
<feature type="domain" description="Glycoside hydrolase 35 catalytic" evidence="9">
    <location>
        <begin position="110"/>
        <end position="428"/>
    </location>
</feature>
<accession>A0A0V1HJP1</accession>
<dbReference type="Pfam" id="PF01301">
    <property type="entry name" value="Glyco_hydro_35"/>
    <property type="match status" value="1"/>
</dbReference>
<feature type="active site" description="Nucleophile" evidence="6">
    <location>
        <position position="339"/>
    </location>
</feature>
<keyword evidence="5 7" id="KW-0326">Glycosidase</keyword>
<dbReference type="Gene3D" id="3.20.20.80">
    <property type="entry name" value="Glycosidases"/>
    <property type="match status" value="1"/>
</dbReference>
<dbReference type="InterPro" id="IPR026283">
    <property type="entry name" value="B-gal_1-like"/>
</dbReference>
<comment type="similarity">
    <text evidence="1 8">Belongs to the glycosyl hydrolase 35 family.</text>
</comment>
<comment type="caution">
    <text evidence="12">The sequence shown here is derived from an EMBL/GenBank/DDBJ whole genome shotgun (WGS) entry which is preliminary data.</text>
</comment>
<name>A0A0V1HJP1_9BILA</name>
<dbReference type="GO" id="GO:0004565">
    <property type="term" value="F:beta-galactosidase activity"/>
    <property type="evidence" value="ECO:0007669"/>
    <property type="project" value="UniProtKB-EC"/>
</dbReference>
<evidence type="ECO:0000259" key="10">
    <source>
        <dbReference type="Pfam" id="PF21317"/>
    </source>
</evidence>
<evidence type="ECO:0000259" key="9">
    <source>
        <dbReference type="Pfam" id="PF01301"/>
    </source>
</evidence>
<dbReference type="Pfam" id="PF21317">
    <property type="entry name" value="BetaGal_ABD_1"/>
    <property type="match status" value="1"/>
</dbReference>
<dbReference type="Gene3D" id="2.60.120.260">
    <property type="entry name" value="Galactose-binding domain-like"/>
    <property type="match status" value="2"/>
</dbReference>
<keyword evidence="13" id="KW-1185">Reference proteome</keyword>
<feature type="domain" description="Beta-galactosidase galactose-binding" evidence="11">
    <location>
        <begin position="623"/>
        <end position="683"/>
    </location>
</feature>
<feature type="domain" description="Beta-galactosidase 1-like first all-beta" evidence="10">
    <location>
        <begin position="477"/>
        <end position="587"/>
    </location>
</feature>
<comment type="catalytic activity">
    <reaction evidence="7">
        <text>Hydrolysis of terminal non-reducing beta-D-galactose residues in beta-D-galactosides.</text>
        <dbReference type="EC" id="3.2.1.23"/>
    </reaction>
</comment>
<gene>
    <name evidence="12" type="primary">Glb1</name>
    <name evidence="12" type="ORF">T11_4095</name>
</gene>
<evidence type="ECO:0000256" key="6">
    <source>
        <dbReference type="PIRSR" id="PIRSR006336-1"/>
    </source>
</evidence>
<dbReference type="EMBL" id="JYDP01000054">
    <property type="protein sequence ID" value="KRZ10955.1"/>
    <property type="molecule type" value="Genomic_DNA"/>
</dbReference>
<keyword evidence="4" id="KW-0325">Glycoprotein</keyword>
<dbReference type="PROSITE" id="PS01182">
    <property type="entry name" value="GLYCOSYL_HYDROL_F35"/>
    <property type="match status" value="1"/>
</dbReference>
<dbReference type="Proteomes" id="UP000055024">
    <property type="component" value="Unassembled WGS sequence"/>
</dbReference>
<dbReference type="PIRSF" id="PIRSF006336">
    <property type="entry name" value="B-gal"/>
    <property type="match status" value="1"/>
</dbReference>
<dbReference type="InterPro" id="IPR019801">
    <property type="entry name" value="Glyco_hydro_35_CS"/>
</dbReference>
<dbReference type="InterPro" id="IPR008979">
    <property type="entry name" value="Galactose-bd-like_sf"/>
</dbReference>
<feature type="non-terminal residue" evidence="12">
    <location>
        <position position="1"/>
    </location>
</feature>
<dbReference type="FunFam" id="3.20.20.80:FF:000017">
    <property type="entry name" value="Beta-galactosidase"/>
    <property type="match status" value="1"/>
</dbReference>
<evidence type="ECO:0000256" key="7">
    <source>
        <dbReference type="RuleBase" id="RU000675"/>
    </source>
</evidence>
<dbReference type="GO" id="GO:0005975">
    <property type="term" value="P:carbohydrate metabolic process"/>
    <property type="evidence" value="ECO:0007669"/>
    <property type="project" value="InterPro"/>
</dbReference>